<accession>D5WM23</accession>
<evidence type="ECO:0000256" key="4">
    <source>
        <dbReference type="ARBA" id="ARBA00022989"/>
    </source>
</evidence>
<feature type="transmembrane region" description="Helical" evidence="6">
    <location>
        <begin position="68"/>
        <end position="86"/>
    </location>
</feature>
<feature type="transmembrane region" description="Helical" evidence="6">
    <location>
        <begin position="45"/>
        <end position="62"/>
    </location>
</feature>
<organism evidence="7 8">
    <name type="scientific">Paraburkholderia atlantica</name>
    <dbReference type="NCBI Taxonomy" id="2654982"/>
    <lineage>
        <taxon>Bacteria</taxon>
        <taxon>Pseudomonadati</taxon>
        <taxon>Pseudomonadota</taxon>
        <taxon>Betaproteobacteria</taxon>
        <taxon>Burkholderiales</taxon>
        <taxon>Burkholderiaceae</taxon>
        <taxon>Paraburkholderia</taxon>
    </lineage>
</organism>
<dbReference type="KEGG" id="bge:BC1002_6421"/>
<dbReference type="Pfam" id="PF01594">
    <property type="entry name" value="AI-2E_transport"/>
    <property type="match status" value="1"/>
</dbReference>
<proteinExistence type="inferred from homology"/>
<evidence type="ECO:0000256" key="6">
    <source>
        <dbReference type="SAM" id="Phobius"/>
    </source>
</evidence>
<feature type="transmembrane region" description="Helical" evidence="6">
    <location>
        <begin position="187"/>
        <end position="207"/>
    </location>
</feature>
<dbReference type="PANTHER" id="PTHR21716">
    <property type="entry name" value="TRANSMEMBRANE PROTEIN"/>
    <property type="match status" value="1"/>
</dbReference>
<evidence type="ECO:0000313" key="7">
    <source>
        <dbReference type="EMBL" id="ADG20269.1"/>
    </source>
</evidence>
<keyword evidence="5 6" id="KW-0472">Membrane</keyword>
<dbReference type="GO" id="GO:0016020">
    <property type="term" value="C:membrane"/>
    <property type="evidence" value="ECO:0007669"/>
    <property type="project" value="UniProtKB-SubCell"/>
</dbReference>
<feature type="transmembrane region" description="Helical" evidence="6">
    <location>
        <begin position="341"/>
        <end position="369"/>
    </location>
</feature>
<evidence type="ECO:0000256" key="5">
    <source>
        <dbReference type="ARBA" id="ARBA00023136"/>
    </source>
</evidence>
<sequence length="387" mass="42375">MVHTAEYRAPRCADTIPEAAACDRNNHAIEQHEGAPVTNYHRQSLIWGAVALSAGILLWSLRAVLTPFLLGAMIAYILQPGVEWLARHRTPRGLAALLMISVFALVITSVALLAFLVIQQEVPEFARQVPSLAAKLEAILKPRLAWLGVSYSLDLASVRDWVVAHLIASEQGAALTVWRYLGTSGNLMIAVVGNAVLVPLVLFYLLYDRHEAFTRLESFVPRRWLDRTRDFVAEIDRMMSQYLRGQLLVVAILAAFYPVALALAGLSVALPIGLLTAVAVFIPYVGFASALSLALLAALLQFHDWYGLGAVIVVYGVGQILESAILTPRFVGERIGLHPLAVIFSLLAFGKLFGFFGVLLALPASAVFASALRELRRRYLTSTFYQA</sequence>
<dbReference type="Proteomes" id="UP000002190">
    <property type="component" value="Chromosome 3"/>
</dbReference>
<evidence type="ECO:0000256" key="3">
    <source>
        <dbReference type="ARBA" id="ARBA00022692"/>
    </source>
</evidence>
<reference evidence="8" key="1">
    <citation type="submission" date="2010-04" db="EMBL/GenBank/DDBJ databases">
        <title>Complete sequence of chromosome 3 of Burkholderia sp. CCGE1002.</title>
        <authorList>
            <consortium name="US DOE Joint Genome Institute"/>
            <person name="Lucas S."/>
            <person name="Copeland A."/>
            <person name="Lapidus A."/>
            <person name="Cheng J.-F."/>
            <person name="Bruce D."/>
            <person name="Goodwin L."/>
            <person name="Pitluck S."/>
            <person name="Chertkov O."/>
            <person name="Detter J.C."/>
            <person name="Han C."/>
            <person name="Tapia R."/>
            <person name="Land M."/>
            <person name="Hauser L."/>
            <person name="Kyrpides N."/>
            <person name="Ovchinnikova G."/>
            <person name="Martinez-Romero E."/>
            <person name="Hernandez M.A.R."/>
            <person name="Tiedje J.M."/>
            <person name="Woyke T."/>
        </authorList>
    </citation>
    <scope>NUCLEOTIDE SEQUENCE [LARGE SCALE GENOMIC DNA]</scope>
    <source>
        <strain evidence="8">CCGE1002</strain>
    </source>
</reference>
<dbReference type="HOGENOM" id="CLU_031275_8_0_4"/>
<dbReference type="InterPro" id="IPR002549">
    <property type="entry name" value="AI-2E-like"/>
</dbReference>
<comment type="similarity">
    <text evidence="2">Belongs to the autoinducer-2 exporter (AI-2E) (TC 2.A.86) family.</text>
</comment>
<evidence type="ECO:0008006" key="9">
    <source>
        <dbReference type="Google" id="ProtNLM"/>
    </source>
</evidence>
<protein>
    <recommendedName>
        <fullName evidence="9">AI-2E family transporter</fullName>
    </recommendedName>
</protein>
<evidence type="ECO:0000313" key="8">
    <source>
        <dbReference type="Proteomes" id="UP000002190"/>
    </source>
</evidence>
<keyword evidence="3 6" id="KW-0812">Transmembrane</keyword>
<feature type="transmembrane region" description="Helical" evidence="6">
    <location>
        <begin position="93"/>
        <end position="118"/>
    </location>
</feature>
<name>D5WM23_PARAM</name>
<dbReference type="AlphaFoldDB" id="D5WM23"/>
<dbReference type="GO" id="GO:0055085">
    <property type="term" value="P:transmembrane transport"/>
    <property type="evidence" value="ECO:0007669"/>
    <property type="project" value="TreeGrafter"/>
</dbReference>
<gene>
    <name evidence="7" type="ordered locus">BC1002_6421</name>
</gene>
<feature type="transmembrane region" description="Helical" evidence="6">
    <location>
        <begin position="305"/>
        <end position="321"/>
    </location>
</feature>
<reference evidence="7 8" key="2">
    <citation type="journal article" date="2012" name="J. Bacteriol.">
        <title>Genome Sequences of Burkholderia sp. Strains CCGE1002 and H160, Isolated from Legume Nodules in Mexico and Brazil.</title>
        <authorList>
            <person name="Ormeno-Orrillo E."/>
            <person name="Rogel M.A."/>
            <person name="Chueire L.M."/>
            <person name="Tiedje J.M."/>
            <person name="Martinez-Romero E."/>
            <person name="Hungria M."/>
        </authorList>
    </citation>
    <scope>NUCLEOTIDE SEQUENCE [LARGE SCALE GENOMIC DNA]</scope>
    <source>
        <strain evidence="7 8">CCGE1002</strain>
    </source>
</reference>
<evidence type="ECO:0000256" key="1">
    <source>
        <dbReference type="ARBA" id="ARBA00004141"/>
    </source>
</evidence>
<dbReference type="EMBL" id="CP002015">
    <property type="protein sequence ID" value="ADG20269.1"/>
    <property type="molecule type" value="Genomic_DNA"/>
</dbReference>
<dbReference type="eggNOG" id="COG0628">
    <property type="taxonomic scope" value="Bacteria"/>
</dbReference>
<feature type="transmembrane region" description="Helical" evidence="6">
    <location>
        <begin position="272"/>
        <end position="298"/>
    </location>
</feature>
<feature type="transmembrane region" description="Helical" evidence="6">
    <location>
        <begin position="247"/>
        <end position="266"/>
    </location>
</feature>
<evidence type="ECO:0000256" key="2">
    <source>
        <dbReference type="ARBA" id="ARBA00009773"/>
    </source>
</evidence>
<keyword evidence="4 6" id="KW-1133">Transmembrane helix</keyword>
<dbReference type="PANTHER" id="PTHR21716:SF64">
    <property type="entry name" value="AI-2 TRANSPORT PROTEIN TQSA"/>
    <property type="match status" value="1"/>
</dbReference>
<comment type="subcellular location">
    <subcellularLocation>
        <location evidence="1">Membrane</location>
        <topology evidence="1">Multi-pass membrane protein</topology>
    </subcellularLocation>
</comment>